<sequence>MATVAISPFLKDAFVFMNYWFYEGEICLKRYFSSNSDKVGTSIAVVSERHLLQIVFGPYIVGKEGNISSTV</sequence>
<keyword evidence="2" id="KW-1185">Reference proteome</keyword>
<dbReference type="Gramene" id="EME28535">
    <property type="protein sequence ID" value="EME28535"/>
    <property type="gene ID" value="Gasu_39140"/>
</dbReference>
<dbReference type="RefSeq" id="XP_005705055.1">
    <property type="nucleotide sequence ID" value="XM_005704998.1"/>
</dbReference>
<dbReference type="AlphaFoldDB" id="M2WWZ8"/>
<dbReference type="GeneID" id="17087400"/>
<protein>
    <submittedName>
        <fullName evidence="1">Uncharacterized protein</fullName>
    </submittedName>
</protein>
<name>M2WWZ8_GALSU</name>
<evidence type="ECO:0000313" key="1">
    <source>
        <dbReference type="EMBL" id="EME28535.1"/>
    </source>
</evidence>
<proteinExistence type="predicted"/>
<organism evidence="1 2">
    <name type="scientific">Galdieria sulphuraria</name>
    <name type="common">Red alga</name>
    <dbReference type="NCBI Taxonomy" id="130081"/>
    <lineage>
        <taxon>Eukaryota</taxon>
        <taxon>Rhodophyta</taxon>
        <taxon>Bangiophyceae</taxon>
        <taxon>Galdieriales</taxon>
        <taxon>Galdieriaceae</taxon>
        <taxon>Galdieria</taxon>
    </lineage>
</organism>
<reference evidence="2" key="1">
    <citation type="journal article" date="2013" name="Science">
        <title>Gene transfer from bacteria and archaea facilitated evolution of an extremophilic eukaryote.</title>
        <authorList>
            <person name="Schonknecht G."/>
            <person name="Chen W.H."/>
            <person name="Ternes C.M."/>
            <person name="Barbier G.G."/>
            <person name="Shrestha R.P."/>
            <person name="Stanke M."/>
            <person name="Brautigam A."/>
            <person name="Baker B.J."/>
            <person name="Banfield J.F."/>
            <person name="Garavito R.M."/>
            <person name="Carr K."/>
            <person name="Wilkerson C."/>
            <person name="Rensing S.A."/>
            <person name="Gagneul D."/>
            <person name="Dickenson N.E."/>
            <person name="Oesterhelt C."/>
            <person name="Lercher M.J."/>
            <person name="Weber A.P."/>
        </authorList>
    </citation>
    <scope>NUCLEOTIDE SEQUENCE [LARGE SCALE GENOMIC DNA]</scope>
    <source>
        <strain evidence="2">074W</strain>
    </source>
</reference>
<gene>
    <name evidence="1" type="ORF">Gasu_39140</name>
</gene>
<accession>M2WWZ8</accession>
<dbReference type="KEGG" id="gsl:Gasu_39140"/>
<dbReference type="Proteomes" id="UP000030680">
    <property type="component" value="Unassembled WGS sequence"/>
</dbReference>
<dbReference type="EMBL" id="KB454518">
    <property type="protein sequence ID" value="EME28535.1"/>
    <property type="molecule type" value="Genomic_DNA"/>
</dbReference>
<evidence type="ECO:0000313" key="2">
    <source>
        <dbReference type="Proteomes" id="UP000030680"/>
    </source>
</evidence>